<gene>
    <name evidence="13" type="ORF">SAMN02982931_02862</name>
</gene>
<keyword evidence="4" id="KW-0812">Transmembrane</keyword>
<dbReference type="PANTHER" id="PTHR11920:SF335">
    <property type="entry name" value="GUANYLATE CYCLASE"/>
    <property type="match status" value="1"/>
</dbReference>
<dbReference type="Gene3D" id="1.10.287.130">
    <property type="match status" value="1"/>
</dbReference>
<dbReference type="CDD" id="cd07302">
    <property type="entry name" value="CHD"/>
    <property type="match status" value="1"/>
</dbReference>
<keyword evidence="7" id="KW-0472">Membrane</keyword>
<dbReference type="InterPro" id="IPR018297">
    <property type="entry name" value="A/G_cyclase_CS"/>
</dbReference>
<evidence type="ECO:0000256" key="9">
    <source>
        <dbReference type="PROSITE-ProRule" id="PRU00169"/>
    </source>
</evidence>
<dbReference type="OrthoDB" id="315417at2"/>
<dbReference type="Gene3D" id="3.40.50.2300">
    <property type="match status" value="1"/>
</dbReference>
<organism evidence="13 14">
    <name type="scientific">Bauldia litoralis</name>
    <dbReference type="NCBI Taxonomy" id="665467"/>
    <lineage>
        <taxon>Bacteria</taxon>
        <taxon>Pseudomonadati</taxon>
        <taxon>Pseudomonadota</taxon>
        <taxon>Alphaproteobacteria</taxon>
        <taxon>Hyphomicrobiales</taxon>
        <taxon>Kaistiaceae</taxon>
        <taxon>Bauldia</taxon>
    </lineage>
</organism>
<keyword evidence="5" id="KW-0547">Nucleotide-binding</keyword>
<reference evidence="13 14" key="1">
    <citation type="submission" date="2016-10" db="EMBL/GenBank/DDBJ databases">
        <authorList>
            <person name="de Groot N.N."/>
        </authorList>
    </citation>
    <scope>NUCLEOTIDE SEQUENCE [LARGE SCALE GENOMIC DNA]</scope>
    <source>
        <strain evidence="13 14">ATCC 35022</strain>
    </source>
</reference>
<dbReference type="GO" id="GO:0000166">
    <property type="term" value="F:nucleotide binding"/>
    <property type="evidence" value="ECO:0007669"/>
    <property type="project" value="UniProtKB-KW"/>
</dbReference>
<feature type="domain" description="Guanylate cyclase" evidence="12">
    <location>
        <begin position="359"/>
        <end position="486"/>
    </location>
</feature>
<dbReference type="GO" id="GO:0016020">
    <property type="term" value="C:membrane"/>
    <property type="evidence" value="ECO:0007669"/>
    <property type="project" value="UniProtKB-SubCell"/>
</dbReference>
<keyword evidence="14" id="KW-1185">Reference proteome</keyword>
<dbReference type="PANTHER" id="PTHR11920">
    <property type="entry name" value="GUANYLYL CYCLASE"/>
    <property type="match status" value="1"/>
</dbReference>
<dbReference type="PROSITE" id="PS00452">
    <property type="entry name" value="GUANYLATE_CYCLASE_1"/>
    <property type="match status" value="1"/>
</dbReference>
<comment type="catalytic activity">
    <reaction evidence="1">
        <text>ATP + protein L-histidine = ADP + protein N-phospho-L-histidine.</text>
        <dbReference type="EC" id="2.7.13.3"/>
    </reaction>
</comment>
<dbReference type="PROSITE" id="PS50125">
    <property type="entry name" value="GUANYLATE_CYCLASE_2"/>
    <property type="match status" value="1"/>
</dbReference>
<feature type="modified residue" description="4-aspartylphosphate" evidence="9">
    <location>
        <position position="238"/>
    </location>
</feature>
<dbReference type="GO" id="GO:0009190">
    <property type="term" value="P:cyclic nucleotide biosynthetic process"/>
    <property type="evidence" value="ECO:0007669"/>
    <property type="project" value="InterPro"/>
</dbReference>
<protein>
    <recommendedName>
        <fullName evidence="3">histidine kinase</fullName>
        <ecNumber evidence="3">2.7.13.3</ecNumber>
    </recommendedName>
</protein>
<dbReference type="CDD" id="cd00082">
    <property type="entry name" value="HisKA"/>
    <property type="match status" value="1"/>
</dbReference>
<dbReference type="Pfam" id="PF00072">
    <property type="entry name" value="Response_reg"/>
    <property type="match status" value="1"/>
</dbReference>
<dbReference type="AlphaFoldDB" id="A0A1G6CWV8"/>
<comment type="subcellular location">
    <subcellularLocation>
        <location evidence="2">Membrane</location>
    </subcellularLocation>
</comment>
<dbReference type="Proteomes" id="UP000199071">
    <property type="component" value="Unassembled WGS sequence"/>
</dbReference>
<dbReference type="Gene3D" id="3.30.70.1230">
    <property type="entry name" value="Nucleotide cyclase"/>
    <property type="match status" value="1"/>
</dbReference>
<evidence type="ECO:0000256" key="5">
    <source>
        <dbReference type="ARBA" id="ARBA00022741"/>
    </source>
</evidence>
<dbReference type="GO" id="GO:0004016">
    <property type="term" value="F:adenylate cyclase activity"/>
    <property type="evidence" value="ECO:0007669"/>
    <property type="project" value="UniProtKB-ARBA"/>
</dbReference>
<dbReference type="InterPro" id="IPR029787">
    <property type="entry name" value="Nucleotide_cyclase"/>
</dbReference>
<evidence type="ECO:0000259" key="12">
    <source>
        <dbReference type="PROSITE" id="PS50125"/>
    </source>
</evidence>
<evidence type="ECO:0000313" key="13">
    <source>
        <dbReference type="EMBL" id="SDB37417.1"/>
    </source>
</evidence>
<dbReference type="InterPro" id="IPR050401">
    <property type="entry name" value="Cyclic_nucleotide_synthase"/>
</dbReference>
<dbReference type="RefSeq" id="WP_090877109.1">
    <property type="nucleotide sequence ID" value="NZ_FMXQ01000005.1"/>
</dbReference>
<dbReference type="InterPro" id="IPR036097">
    <property type="entry name" value="HisK_dim/P_sf"/>
</dbReference>
<name>A0A1G6CWV8_9HYPH</name>
<evidence type="ECO:0000256" key="4">
    <source>
        <dbReference type="ARBA" id="ARBA00022692"/>
    </source>
</evidence>
<evidence type="ECO:0000256" key="1">
    <source>
        <dbReference type="ARBA" id="ARBA00000085"/>
    </source>
</evidence>
<evidence type="ECO:0000256" key="3">
    <source>
        <dbReference type="ARBA" id="ARBA00012438"/>
    </source>
</evidence>
<dbReference type="SMART" id="SM00448">
    <property type="entry name" value="REC"/>
    <property type="match status" value="1"/>
</dbReference>
<dbReference type="SMART" id="SM00044">
    <property type="entry name" value="CYCc"/>
    <property type="match status" value="1"/>
</dbReference>
<dbReference type="InterPro" id="IPR001054">
    <property type="entry name" value="A/G_cyclase"/>
</dbReference>
<keyword evidence="6" id="KW-1133">Transmembrane helix</keyword>
<dbReference type="STRING" id="665467.SAMN02982931_02862"/>
<keyword evidence="9" id="KW-0597">Phosphoprotein</keyword>
<dbReference type="EMBL" id="FMXQ01000005">
    <property type="protein sequence ID" value="SDB37417.1"/>
    <property type="molecule type" value="Genomic_DNA"/>
</dbReference>
<dbReference type="InterPro" id="IPR001789">
    <property type="entry name" value="Sig_transdc_resp-reg_receiver"/>
</dbReference>
<evidence type="ECO:0000256" key="6">
    <source>
        <dbReference type="ARBA" id="ARBA00022989"/>
    </source>
</evidence>
<dbReference type="EC" id="2.7.13.3" evidence="3"/>
<evidence type="ECO:0000256" key="8">
    <source>
        <dbReference type="ARBA" id="ARBA00023239"/>
    </source>
</evidence>
<evidence type="ECO:0000256" key="2">
    <source>
        <dbReference type="ARBA" id="ARBA00004370"/>
    </source>
</evidence>
<dbReference type="SUPFAM" id="SSF55073">
    <property type="entry name" value="Nucleotide cyclase"/>
    <property type="match status" value="1"/>
</dbReference>
<accession>A0A1G6CWV8</accession>
<dbReference type="InterPro" id="IPR011006">
    <property type="entry name" value="CheY-like_superfamily"/>
</dbReference>
<evidence type="ECO:0000256" key="10">
    <source>
        <dbReference type="RuleBase" id="RU000405"/>
    </source>
</evidence>
<dbReference type="SUPFAM" id="SSF47384">
    <property type="entry name" value="Homodimeric domain of signal transducing histidine kinase"/>
    <property type="match status" value="1"/>
</dbReference>
<feature type="domain" description="Response regulatory" evidence="11">
    <location>
        <begin position="189"/>
        <end position="305"/>
    </location>
</feature>
<dbReference type="SMART" id="SM00388">
    <property type="entry name" value="HisKA"/>
    <property type="match status" value="2"/>
</dbReference>
<dbReference type="InterPro" id="IPR003661">
    <property type="entry name" value="HisK_dim/P_dom"/>
</dbReference>
<keyword evidence="8 10" id="KW-0456">Lyase</keyword>
<evidence type="ECO:0000259" key="11">
    <source>
        <dbReference type="PROSITE" id="PS50110"/>
    </source>
</evidence>
<proteinExistence type="inferred from homology"/>
<evidence type="ECO:0000313" key="14">
    <source>
        <dbReference type="Proteomes" id="UP000199071"/>
    </source>
</evidence>
<dbReference type="PROSITE" id="PS50110">
    <property type="entry name" value="RESPONSE_REGULATORY"/>
    <property type="match status" value="1"/>
</dbReference>
<dbReference type="Pfam" id="PF00512">
    <property type="entry name" value="HisKA"/>
    <property type="match status" value="1"/>
</dbReference>
<dbReference type="Pfam" id="PF00211">
    <property type="entry name" value="Guanylate_cyc"/>
    <property type="match status" value="1"/>
</dbReference>
<evidence type="ECO:0000256" key="7">
    <source>
        <dbReference type="ARBA" id="ARBA00023136"/>
    </source>
</evidence>
<dbReference type="SUPFAM" id="SSF52172">
    <property type="entry name" value="CheY-like"/>
    <property type="match status" value="1"/>
</dbReference>
<dbReference type="GO" id="GO:0000155">
    <property type="term" value="F:phosphorelay sensor kinase activity"/>
    <property type="evidence" value="ECO:0007669"/>
    <property type="project" value="InterPro"/>
</dbReference>
<comment type="similarity">
    <text evidence="10">Belongs to the adenylyl cyclase class-4/guanylyl cyclase family.</text>
</comment>
<sequence>MAAGETDPDFERRAQLAVIWEDLINPVRSIVGYQEIILDEARRLGADDLLPYLDKVLVAAVALNDLVNGLRDPAFVPAMDAGGGLVDLEGRLRHDLRTPLNAIIGYSEMVVEDLETAPGADALRPDLDRLLDEARRLLGDIEAIVDLTRADGTSTDRAATDPGSALEVAASLLRTLRPSEDARPREVGRILVVDDNESNRNLLARRLHLDGHAVVSAESGAETFAILEEQRFDLVLLDLLMPVMNGLEVLARLKAEERWRDMPVIMVSGLQENDAVLKCIEAGAEDYLPKPCNVVLLRARINACLERARWRERERVYLAQLEVEKAKSDRLLRNILPHPVVLRLNEGETAIADGFGAASILFADIVGFTPAAASMTPSRLVGKLDRIFSAFDALALDLGVEKIKTIGDAYMAATGLPEPRHDHVEAIADFAIGILDALRSFDNDGEPPLRVRIGVHTGPVVAGVIGRHKFIYDVWGDTVNVASRLESHGLPDHIHVSAEVRDALVGRFAFEPRGAVMLKGKGATPAFFLIPPKMSAAG</sequence>